<dbReference type="Gene3D" id="3.90.180.10">
    <property type="entry name" value="Medium-chain alcohol dehydrogenases, catalytic domain"/>
    <property type="match status" value="1"/>
</dbReference>
<dbReference type="GO" id="GO:0046872">
    <property type="term" value="F:metal ion binding"/>
    <property type="evidence" value="ECO:0007669"/>
    <property type="project" value="UniProtKB-KW"/>
</dbReference>
<dbReference type="Proteomes" id="UP000327118">
    <property type="component" value="Unassembled WGS sequence"/>
</dbReference>
<evidence type="ECO:0000256" key="2">
    <source>
        <dbReference type="ARBA" id="ARBA00022723"/>
    </source>
</evidence>
<evidence type="ECO:0000256" key="3">
    <source>
        <dbReference type="ARBA" id="ARBA00022833"/>
    </source>
</evidence>
<keyword evidence="6" id="KW-1185">Reference proteome</keyword>
<dbReference type="SUPFAM" id="SSF51735">
    <property type="entry name" value="NAD(P)-binding Rossmann-fold domains"/>
    <property type="match status" value="1"/>
</dbReference>
<sequence length="110" mass="11538">MGRRCEELVDLGTSPDLSKGVHKIADSKGAHGVFLPASSTAAYRVAPRMRRIGGCAVCVDMPAAVSALAGDDSRYLVLNNLHIVGSLTGSRQDTANALSMDARSLLLKTL</sequence>
<reference evidence="6" key="1">
    <citation type="submission" date="2019-04" db="EMBL/GenBank/DDBJ databases">
        <title>Friends and foes A comparative genomics studyof 23 Aspergillus species from section Flavi.</title>
        <authorList>
            <consortium name="DOE Joint Genome Institute"/>
            <person name="Kjaerbolling I."/>
            <person name="Vesth T."/>
            <person name="Frisvad J.C."/>
            <person name="Nybo J.L."/>
            <person name="Theobald S."/>
            <person name="Kildgaard S."/>
            <person name="Isbrandt T."/>
            <person name="Kuo A."/>
            <person name="Sato A."/>
            <person name="Lyhne E.K."/>
            <person name="Kogle M.E."/>
            <person name="Wiebenga A."/>
            <person name="Kun R.S."/>
            <person name="Lubbers R.J."/>
            <person name="Makela M.R."/>
            <person name="Barry K."/>
            <person name="Chovatia M."/>
            <person name="Clum A."/>
            <person name="Daum C."/>
            <person name="Haridas S."/>
            <person name="He G."/>
            <person name="LaButti K."/>
            <person name="Lipzen A."/>
            <person name="Mondo S."/>
            <person name="Riley R."/>
            <person name="Salamov A."/>
            <person name="Simmons B.A."/>
            <person name="Magnuson J.K."/>
            <person name="Henrissat B."/>
            <person name="Mortensen U.H."/>
            <person name="Larsen T.O."/>
            <person name="Devries R.P."/>
            <person name="Grigoriev I.V."/>
            <person name="Machida M."/>
            <person name="Baker S.E."/>
            <person name="Andersen M.R."/>
        </authorList>
    </citation>
    <scope>NUCLEOTIDE SEQUENCE [LARGE SCALE GENOMIC DNA]</scope>
    <source>
        <strain evidence="6">CBS 553.77</strain>
    </source>
</reference>
<dbReference type="InterPro" id="IPR036291">
    <property type="entry name" value="NAD(P)-bd_dom_sf"/>
</dbReference>
<accession>A0A5N6ZDP6</accession>
<keyword evidence="4" id="KW-0560">Oxidoreductase</keyword>
<evidence type="ECO:0000256" key="1">
    <source>
        <dbReference type="ARBA" id="ARBA00001947"/>
    </source>
</evidence>
<protein>
    <submittedName>
        <fullName evidence="5">Uncharacterized protein</fullName>
    </submittedName>
</protein>
<dbReference type="PANTHER" id="PTHR42940:SF1">
    <property type="entry name" value="ENOYL REDUCTASE (ER) DOMAIN-CONTAINING PROTEIN"/>
    <property type="match status" value="1"/>
</dbReference>
<keyword evidence="2" id="KW-0479">Metal-binding</keyword>
<dbReference type="Gene3D" id="3.40.50.720">
    <property type="entry name" value="NAD(P)-binding Rossmann-like Domain"/>
    <property type="match status" value="1"/>
</dbReference>
<evidence type="ECO:0000256" key="4">
    <source>
        <dbReference type="ARBA" id="ARBA00023002"/>
    </source>
</evidence>
<dbReference type="GO" id="GO:0004022">
    <property type="term" value="F:alcohol dehydrogenase (NAD+) activity"/>
    <property type="evidence" value="ECO:0007669"/>
    <property type="project" value="TreeGrafter"/>
</dbReference>
<proteinExistence type="predicted"/>
<evidence type="ECO:0000313" key="6">
    <source>
        <dbReference type="Proteomes" id="UP000327118"/>
    </source>
</evidence>
<dbReference type="EMBL" id="ML739051">
    <property type="protein sequence ID" value="KAE8355498.1"/>
    <property type="molecule type" value="Genomic_DNA"/>
</dbReference>
<organism evidence="5 6">
    <name type="scientific">Aspergillus coremiiformis</name>
    <dbReference type="NCBI Taxonomy" id="138285"/>
    <lineage>
        <taxon>Eukaryota</taxon>
        <taxon>Fungi</taxon>
        <taxon>Dikarya</taxon>
        <taxon>Ascomycota</taxon>
        <taxon>Pezizomycotina</taxon>
        <taxon>Eurotiomycetes</taxon>
        <taxon>Eurotiomycetidae</taxon>
        <taxon>Eurotiales</taxon>
        <taxon>Aspergillaceae</taxon>
        <taxon>Aspergillus</taxon>
        <taxon>Aspergillus subgen. Circumdati</taxon>
    </lineage>
</organism>
<dbReference type="OrthoDB" id="4282844at2759"/>
<name>A0A5N6ZDP6_9EURO</name>
<keyword evidence="3" id="KW-0862">Zinc</keyword>
<dbReference type="AlphaFoldDB" id="A0A5N6ZDP6"/>
<evidence type="ECO:0000313" key="5">
    <source>
        <dbReference type="EMBL" id="KAE8355498.1"/>
    </source>
</evidence>
<comment type="cofactor">
    <cofactor evidence="1">
        <name>Zn(2+)</name>
        <dbReference type="ChEBI" id="CHEBI:29105"/>
    </cofactor>
</comment>
<dbReference type="GO" id="GO:0005737">
    <property type="term" value="C:cytoplasm"/>
    <property type="evidence" value="ECO:0007669"/>
    <property type="project" value="TreeGrafter"/>
</dbReference>
<gene>
    <name evidence="5" type="ORF">BDV28DRAFT_128761</name>
</gene>
<dbReference type="PANTHER" id="PTHR42940">
    <property type="entry name" value="ALCOHOL DEHYDROGENASE 1-RELATED"/>
    <property type="match status" value="1"/>
</dbReference>